<dbReference type="FunFam" id="2.60.40.10:FF:000552">
    <property type="entry name" value="Related to glucoamylase"/>
    <property type="match status" value="1"/>
</dbReference>
<keyword evidence="6" id="KW-0325">Glycoprotein</keyword>
<dbReference type="PANTHER" id="PTHR36575">
    <property type="entry name" value="BINDING PROTEIN, PUTATIVE (AFU_ORTHOLOGUE AFUA_1G14430)-RELATED"/>
    <property type="match status" value="1"/>
</dbReference>
<dbReference type="Proteomes" id="UP000700596">
    <property type="component" value="Unassembled WGS sequence"/>
</dbReference>
<name>A0A9P9DY39_9PLEO</name>
<keyword evidence="13" id="KW-1185">Reference proteome</keyword>
<comment type="cofactor">
    <cofactor evidence="1">
        <name>Cu(2+)</name>
        <dbReference type="ChEBI" id="CHEBI:29036"/>
    </cofactor>
</comment>
<evidence type="ECO:0000256" key="4">
    <source>
        <dbReference type="ARBA" id="ARBA00023008"/>
    </source>
</evidence>
<sequence length="382" mass="40724">MRITAVQVLGLAAMVDAHGYLTSPMSRTGLNAKSGADTCPECTILEPVTAWPDLSSAKVGRSGPCGYNARVSVDYNQPGAIWGKEPVATYKPGDVITVQWCVDNNGDHGGMFAYRICQDQALVNKFITPGYLPTEAEKQAAEDCFTKGTLPCTDVSGQTCDYNPDCSQGQSCWRNDWFTCKGFQDTKCRGVDNAPINSCYTSIAGGYTVTKRIKIPNYTSNHTLLSFKWNSFQTPQIYLGCADIAIQGSTPPTPTTLSTKPITSTSTSTPPTTACATAVPTPSITFTIKVKTVVGQTIKLVGSIPELGNWDTGAAKALSADGYTDANPVWKITVPLKAATSLEYKFLRVESGGSVAWEGGENRKLVVESGCSSGATIAGEWK</sequence>
<keyword evidence="2" id="KW-0479">Metal-binding</keyword>
<comment type="caution">
    <text evidence="12">The sequence shown here is derived from an EMBL/GenBank/DDBJ whole genome shotgun (WGS) entry which is preliminary data.</text>
</comment>
<evidence type="ECO:0000256" key="10">
    <source>
        <dbReference type="SAM" id="MobiDB-lite"/>
    </source>
</evidence>
<evidence type="ECO:0000256" key="5">
    <source>
        <dbReference type="ARBA" id="ARBA00023157"/>
    </source>
</evidence>
<dbReference type="InterPro" id="IPR034836">
    <property type="entry name" value="CBM20_glucoamylase"/>
</dbReference>
<organism evidence="12 13">
    <name type="scientific">Dendryphion nanum</name>
    <dbReference type="NCBI Taxonomy" id="256645"/>
    <lineage>
        <taxon>Eukaryota</taxon>
        <taxon>Fungi</taxon>
        <taxon>Dikarya</taxon>
        <taxon>Ascomycota</taxon>
        <taxon>Pezizomycotina</taxon>
        <taxon>Dothideomycetes</taxon>
        <taxon>Pleosporomycetidae</taxon>
        <taxon>Pleosporales</taxon>
        <taxon>Torulaceae</taxon>
        <taxon>Dendryphion</taxon>
    </lineage>
</organism>
<evidence type="ECO:0000256" key="7">
    <source>
        <dbReference type="ARBA" id="ARBA00023277"/>
    </source>
</evidence>
<gene>
    <name evidence="12" type="ORF">B0J11DRAFT_296582</name>
</gene>
<dbReference type="CDD" id="cd05811">
    <property type="entry name" value="CBM20_glucoamylase"/>
    <property type="match status" value="1"/>
</dbReference>
<dbReference type="GO" id="GO:0000272">
    <property type="term" value="P:polysaccharide catabolic process"/>
    <property type="evidence" value="ECO:0007669"/>
    <property type="project" value="UniProtKB-KW"/>
</dbReference>
<dbReference type="Pfam" id="PF00686">
    <property type="entry name" value="CBM_20"/>
    <property type="match status" value="1"/>
</dbReference>
<dbReference type="PANTHER" id="PTHR36575:SF2">
    <property type="entry name" value="CHITIN-BINDING TYPE-4 DOMAIN-CONTAINING PROTEIN-RELATED"/>
    <property type="match status" value="1"/>
</dbReference>
<dbReference type="GO" id="GO:0046872">
    <property type="term" value="F:metal ion binding"/>
    <property type="evidence" value="ECO:0007669"/>
    <property type="project" value="UniProtKB-KW"/>
</dbReference>
<dbReference type="GO" id="GO:2001070">
    <property type="term" value="F:starch binding"/>
    <property type="evidence" value="ECO:0007669"/>
    <property type="project" value="InterPro"/>
</dbReference>
<dbReference type="InterPro" id="IPR002044">
    <property type="entry name" value="CBM20"/>
</dbReference>
<evidence type="ECO:0000256" key="2">
    <source>
        <dbReference type="ARBA" id="ARBA00022723"/>
    </source>
</evidence>
<keyword evidence="5" id="KW-1015">Disulfide bond</keyword>
<proteinExistence type="inferred from homology"/>
<keyword evidence="4" id="KW-0186">Copper</keyword>
<feature type="region of interest" description="Disordered" evidence="10">
    <location>
        <begin position="252"/>
        <end position="274"/>
    </location>
</feature>
<feature type="domain" description="CBM20" evidence="11">
    <location>
        <begin position="276"/>
        <end position="382"/>
    </location>
</feature>
<dbReference type="OrthoDB" id="550577at2759"/>
<evidence type="ECO:0000259" key="11">
    <source>
        <dbReference type="PROSITE" id="PS51166"/>
    </source>
</evidence>
<dbReference type="SMART" id="SM01065">
    <property type="entry name" value="CBM_2"/>
    <property type="match status" value="1"/>
</dbReference>
<keyword evidence="8" id="KW-0624">Polysaccharide degradation</keyword>
<protein>
    <submittedName>
        <fullName evidence="12">Starch binding domain-containing protein</fullName>
    </submittedName>
</protein>
<dbReference type="EMBL" id="JAGMWT010000006">
    <property type="protein sequence ID" value="KAH7127169.1"/>
    <property type="molecule type" value="Genomic_DNA"/>
</dbReference>
<dbReference type="PROSITE" id="PS51166">
    <property type="entry name" value="CBM20"/>
    <property type="match status" value="1"/>
</dbReference>
<keyword evidence="7" id="KW-0119">Carbohydrate metabolism</keyword>
<dbReference type="Gene3D" id="2.60.40.10">
    <property type="entry name" value="Immunoglobulins"/>
    <property type="match status" value="1"/>
</dbReference>
<dbReference type="Pfam" id="PF03067">
    <property type="entry name" value="LPMO_10"/>
    <property type="match status" value="1"/>
</dbReference>
<evidence type="ECO:0000313" key="13">
    <source>
        <dbReference type="Proteomes" id="UP000700596"/>
    </source>
</evidence>
<evidence type="ECO:0000313" key="12">
    <source>
        <dbReference type="EMBL" id="KAH7127169.1"/>
    </source>
</evidence>
<keyword evidence="3" id="KW-0732">Signal</keyword>
<comment type="similarity">
    <text evidence="9">Belongs to the polysaccharide monooxygenase AA13 family.</text>
</comment>
<dbReference type="InterPro" id="IPR013783">
    <property type="entry name" value="Ig-like_fold"/>
</dbReference>
<evidence type="ECO:0000256" key="8">
    <source>
        <dbReference type="ARBA" id="ARBA00023326"/>
    </source>
</evidence>
<dbReference type="SUPFAM" id="SSF49452">
    <property type="entry name" value="Starch-binding domain-like"/>
    <property type="match status" value="1"/>
</dbReference>
<dbReference type="AlphaFoldDB" id="A0A9P9DY39"/>
<evidence type="ECO:0000256" key="1">
    <source>
        <dbReference type="ARBA" id="ARBA00001973"/>
    </source>
</evidence>
<reference evidence="12" key="1">
    <citation type="journal article" date="2021" name="Nat. Commun.">
        <title>Genetic determinants of endophytism in the Arabidopsis root mycobiome.</title>
        <authorList>
            <person name="Mesny F."/>
            <person name="Miyauchi S."/>
            <person name="Thiergart T."/>
            <person name="Pickel B."/>
            <person name="Atanasova L."/>
            <person name="Karlsson M."/>
            <person name="Huettel B."/>
            <person name="Barry K.W."/>
            <person name="Haridas S."/>
            <person name="Chen C."/>
            <person name="Bauer D."/>
            <person name="Andreopoulos W."/>
            <person name="Pangilinan J."/>
            <person name="LaButti K."/>
            <person name="Riley R."/>
            <person name="Lipzen A."/>
            <person name="Clum A."/>
            <person name="Drula E."/>
            <person name="Henrissat B."/>
            <person name="Kohler A."/>
            <person name="Grigoriev I.V."/>
            <person name="Martin F.M."/>
            <person name="Hacquard S."/>
        </authorList>
    </citation>
    <scope>NUCLEOTIDE SEQUENCE</scope>
    <source>
        <strain evidence="12">MPI-CAGE-CH-0243</strain>
    </source>
</reference>
<accession>A0A9P9DY39</accession>
<evidence type="ECO:0000256" key="9">
    <source>
        <dbReference type="ARBA" id="ARBA00034311"/>
    </source>
</evidence>
<evidence type="ECO:0000256" key="3">
    <source>
        <dbReference type="ARBA" id="ARBA00022729"/>
    </source>
</evidence>
<dbReference type="InterPro" id="IPR004302">
    <property type="entry name" value="Cellulose/chitin-bd_N"/>
</dbReference>
<dbReference type="InterPro" id="IPR052282">
    <property type="entry name" value="Starch-active_LPMO"/>
</dbReference>
<feature type="compositionally biased region" description="Low complexity" evidence="10">
    <location>
        <begin position="255"/>
        <end position="274"/>
    </location>
</feature>
<evidence type="ECO:0000256" key="6">
    <source>
        <dbReference type="ARBA" id="ARBA00023180"/>
    </source>
</evidence>
<dbReference type="InterPro" id="IPR013784">
    <property type="entry name" value="Carb-bd-like_fold"/>
</dbReference>